<dbReference type="EMBL" id="CP104013">
    <property type="protein sequence ID" value="UYP48454.1"/>
    <property type="molecule type" value="Genomic_DNA"/>
</dbReference>
<feature type="domain" description="Peptidase M28" evidence="4">
    <location>
        <begin position="107"/>
        <end position="336"/>
    </location>
</feature>
<evidence type="ECO:0000256" key="3">
    <source>
        <dbReference type="SAM" id="Phobius"/>
    </source>
</evidence>
<keyword evidence="6" id="KW-1185">Reference proteome</keyword>
<name>A0ABY6I0V6_9ARCH</name>
<keyword evidence="1" id="KW-0808">Transferase</keyword>
<dbReference type="SUPFAM" id="SSF53187">
    <property type="entry name" value="Zn-dependent exopeptidases"/>
    <property type="match status" value="1"/>
</dbReference>
<dbReference type="InterPro" id="IPR040234">
    <property type="entry name" value="QC/QCL"/>
</dbReference>
<keyword evidence="3" id="KW-0812">Transmembrane</keyword>
<evidence type="ECO:0000256" key="2">
    <source>
        <dbReference type="ARBA" id="ARBA00023315"/>
    </source>
</evidence>
<dbReference type="Gene3D" id="3.40.630.10">
    <property type="entry name" value="Zn peptidases"/>
    <property type="match status" value="1"/>
</dbReference>
<dbReference type="PANTHER" id="PTHR12283">
    <property type="entry name" value="GLUTAMINYL-PEPTIDE CYCLOTRANSFERASE"/>
    <property type="match status" value="1"/>
</dbReference>
<gene>
    <name evidence="5" type="ORF">NEF87_004739</name>
</gene>
<dbReference type="PANTHER" id="PTHR12283:SF6">
    <property type="entry name" value="GLUTAMINYL-PEPTIDE CYCLOTRANSFERASE-RELATED"/>
    <property type="match status" value="1"/>
</dbReference>
<sequence length="390" mass="43864">MKLVYFLILLILSNFVVNKNFYPINSKLNTQNQTSIPIGAQVDTSFSDEFNKSKSYDYIKQQLNFGYRIPGSNESRNCLKAIKEEMSILNSTHIINFSISGVNCQHLIAKLESNSSNIVIFAAHYDSRAVAEKDNNESLQNLPIQGANDGASGVAVMMEMARVLATAQMKWNTDFWFLFIDAEDQGSSNGLSGIEGWNWCEGSEWLAEDMETNPSSYFKPDQSINSIQAFILLDMVGGTNLKFIKESHSSTDLLENVFQVGNSLGYTSEFNLDGSRYSIIDDHVPFAKKGIPTVDLIIKFWDLDNGWPYHHTHQDNIENISPESLDLTGKTLLQFVYQNYYSKSNKEAPQFSSNSSLEILIYSLIAGSLVIIVGISIYSKKKSMKRTNDF</sequence>
<reference evidence="5" key="1">
    <citation type="submission" date="2022-09" db="EMBL/GenBank/DDBJ databases">
        <title>Actin cytoskeleton and complex cell architecture in an #Asgard archaeon.</title>
        <authorList>
            <person name="Ponce Toledo R.I."/>
            <person name="Schleper C."/>
            <person name="Rodrigues Oliveira T."/>
            <person name="Wollweber F."/>
            <person name="Xu J."/>
            <person name="Rittmann S."/>
            <person name="Klingl A."/>
            <person name="Pilhofer M."/>
        </authorList>
    </citation>
    <scope>NUCLEOTIDE SEQUENCE</scope>
    <source>
        <strain evidence="5">B-35</strain>
    </source>
</reference>
<evidence type="ECO:0000313" key="5">
    <source>
        <dbReference type="EMBL" id="UYP48454.1"/>
    </source>
</evidence>
<accession>A0ABY6I0V6</accession>
<keyword evidence="2" id="KW-0012">Acyltransferase</keyword>
<dbReference type="InterPro" id="IPR007484">
    <property type="entry name" value="Peptidase_M28"/>
</dbReference>
<proteinExistence type="predicted"/>
<keyword evidence="3" id="KW-0472">Membrane</keyword>
<organism evidence="5 6">
    <name type="scientific">Candidatus Lokiarchaeum ossiferum</name>
    <dbReference type="NCBI Taxonomy" id="2951803"/>
    <lineage>
        <taxon>Archaea</taxon>
        <taxon>Promethearchaeati</taxon>
        <taxon>Promethearchaeota</taxon>
        <taxon>Promethearchaeia</taxon>
        <taxon>Promethearchaeales</taxon>
        <taxon>Promethearchaeaceae</taxon>
        <taxon>Candidatus Lokiarchaeum</taxon>
    </lineage>
</organism>
<feature type="transmembrane region" description="Helical" evidence="3">
    <location>
        <begin position="359"/>
        <end position="378"/>
    </location>
</feature>
<protein>
    <recommendedName>
        <fullName evidence="4">Peptidase M28 domain-containing protein</fullName>
    </recommendedName>
</protein>
<evidence type="ECO:0000256" key="1">
    <source>
        <dbReference type="ARBA" id="ARBA00022679"/>
    </source>
</evidence>
<dbReference type="Pfam" id="PF04389">
    <property type="entry name" value="Peptidase_M28"/>
    <property type="match status" value="1"/>
</dbReference>
<evidence type="ECO:0000259" key="4">
    <source>
        <dbReference type="Pfam" id="PF04389"/>
    </source>
</evidence>
<dbReference type="Proteomes" id="UP001208689">
    <property type="component" value="Chromosome"/>
</dbReference>
<evidence type="ECO:0000313" key="6">
    <source>
        <dbReference type="Proteomes" id="UP001208689"/>
    </source>
</evidence>
<keyword evidence="3" id="KW-1133">Transmembrane helix</keyword>